<dbReference type="EMBL" id="NSJZ01000124">
    <property type="protein sequence ID" value="PAU91766.1"/>
    <property type="molecule type" value="Genomic_DNA"/>
</dbReference>
<keyword evidence="2" id="KW-1185">Reference proteome</keyword>
<comment type="caution">
    <text evidence="1">The sequence shown here is derived from an EMBL/GenBank/DDBJ whole genome shotgun (WGS) entry which is preliminary data.</text>
</comment>
<proteinExistence type="predicted"/>
<dbReference type="AlphaFoldDB" id="A0A2A2G1W0"/>
<evidence type="ECO:0000313" key="2">
    <source>
        <dbReference type="Proteomes" id="UP000218023"/>
    </source>
</evidence>
<protein>
    <submittedName>
        <fullName evidence="1">Uncharacterized protein</fullName>
    </submittedName>
</protein>
<evidence type="ECO:0000313" key="1">
    <source>
        <dbReference type="EMBL" id="PAU91766.1"/>
    </source>
</evidence>
<sequence>MSTVVKIPTRRGGTAAPVDKIQPIDDMLDDYAGVERKWAAELRGLLEAGPFLDNDKGDGPFVPVHADDLRRLVDQMDATARNLAGFADWLRHNWPSDRR</sequence>
<gene>
    <name evidence="1" type="ORF">CK240_17845</name>
</gene>
<reference evidence="1 2" key="1">
    <citation type="submission" date="2017-09" db="EMBL/GenBank/DDBJ databases">
        <title>Paracoccus alkalisoli sp. nov., isolated from saline alkaline soil.</title>
        <authorList>
            <person name="Dong X."/>
            <person name="Zhang G."/>
        </authorList>
    </citation>
    <scope>NUCLEOTIDE SEQUENCE [LARGE SCALE GENOMIC DNA]</scope>
    <source>
        <strain evidence="1 2">WN007</strain>
    </source>
</reference>
<dbReference type="Proteomes" id="UP000218023">
    <property type="component" value="Unassembled WGS sequence"/>
</dbReference>
<organism evidence="1 2">
    <name type="scientific">Paracoccus salipaludis</name>
    <dbReference type="NCBI Taxonomy" id="2032623"/>
    <lineage>
        <taxon>Bacteria</taxon>
        <taxon>Pseudomonadati</taxon>
        <taxon>Pseudomonadota</taxon>
        <taxon>Alphaproteobacteria</taxon>
        <taxon>Rhodobacterales</taxon>
        <taxon>Paracoccaceae</taxon>
        <taxon>Paracoccus</taxon>
    </lineage>
</organism>
<dbReference type="RefSeq" id="WP_095641561.1">
    <property type="nucleotide sequence ID" value="NZ_NSJZ01000124.1"/>
</dbReference>
<name>A0A2A2G1W0_9RHOB</name>
<accession>A0A2A2G1W0</accession>